<organism evidence="1 2">
    <name type="scientific">Rhodnius prolixus</name>
    <name type="common">Triatomid bug</name>
    <dbReference type="NCBI Taxonomy" id="13249"/>
    <lineage>
        <taxon>Eukaryota</taxon>
        <taxon>Metazoa</taxon>
        <taxon>Ecdysozoa</taxon>
        <taxon>Arthropoda</taxon>
        <taxon>Hexapoda</taxon>
        <taxon>Insecta</taxon>
        <taxon>Pterygota</taxon>
        <taxon>Neoptera</taxon>
        <taxon>Paraneoptera</taxon>
        <taxon>Hemiptera</taxon>
        <taxon>Heteroptera</taxon>
        <taxon>Panheteroptera</taxon>
        <taxon>Cimicomorpha</taxon>
        <taxon>Reduviidae</taxon>
        <taxon>Triatominae</taxon>
        <taxon>Rhodnius</taxon>
    </lineage>
</organism>
<evidence type="ECO:0000313" key="1">
    <source>
        <dbReference type="EnsemblMetazoa" id="RPRC008412-PA"/>
    </source>
</evidence>
<sequence length="180" mass="20540">MFPGLDIMLEDNKKALNSLHKSLQIMAARTTATTVYRSWDSQLRLDILKKKKSEMPLDTIVDCLADTIKYDITMLDDILQCKFRPGVDRSACNIARIERETRAYLKFNGVEMIDQHDGLLESAIILLLERQAEELMSREQENSSRPKKVVVEYVENSALINVTSKASHPRSLLKTNQSVL</sequence>
<dbReference type="HOGENOM" id="CLU_1498113_0_0_1"/>
<proteinExistence type="predicted"/>
<dbReference type="Proteomes" id="UP000015103">
    <property type="component" value="Unassembled WGS sequence"/>
</dbReference>
<reference evidence="1" key="1">
    <citation type="submission" date="2015-05" db="UniProtKB">
        <authorList>
            <consortium name="EnsemblMetazoa"/>
        </authorList>
    </citation>
    <scope>IDENTIFICATION</scope>
</reference>
<evidence type="ECO:0000313" key="2">
    <source>
        <dbReference type="Proteomes" id="UP000015103"/>
    </source>
</evidence>
<dbReference type="EnsemblMetazoa" id="RPRC008412-RA">
    <property type="protein sequence ID" value="RPRC008412-PA"/>
    <property type="gene ID" value="RPRC008412"/>
</dbReference>
<keyword evidence="2" id="KW-1185">Reference proteome</keyword>
<dbReference type="EMBL" id="ACPB03018625">
    <property type="status" value="NOT_ANNOTATED_CDS"/>
    <property type="molecule type" value="Genomic_DNA"/>
</dbReference>
<protein>
    <submittedName>
        <fullName evidence="1">Uncharacterized protein</fullName>
    </submittedName>
</protein>
<accession>T1HWJ2</accession>
<dbReference type="InParanoid" id="T1HWJ2"/>
<dbReference type="AlphaFoldDB" id="T1HWJ2"/>
<dbReference type="VEuPathDB" id="VectorBase:RPRC008412"/>
<name>T1HWJ2_RHOPR</name>